<reference evidence="12 13" key="1">
    <citation type="submission" date="2024-05" db="EMBL/GenBank/DDBJ databases">
        <authorList>
            <person name="Wallberg A."/>
        </authorList>
    </citation>
    <scope>NUCLEOTIDE SEQUENCE [LARGE SCALE GENOMIC DNA]</scope>
</reference>
<comment type="subcellular location">
    <subcellularLocation>
        <location evidence="1 10">Endoplasmic reticulum membrane</location>
        <topology evidence="1 10">Multi-pass membrane protein</topology>
    </subcellularLocation>
</comment>
<evidence type="ECO:0000256" key="1">
    <source>
        <dbReference type="ARBA" id="ARBA00004477"/>
    </source>
</evidence>
<dbReference type="Pfam" id="PF03155">
    <property type="entry name" value="Alg6_Alg8"/>
    <property type="match status" value="1"/>
</dbReference>
<gene>
    <name evidence="12" type="ORF">MNOR_LOCUS28597</name>
</gene>
<proteinExistence type="inferred from homology"/>
<dbReference type="GO" id="GO:0005789">
    <property type="term" value="C:endoplasmic reticulum membrane"/>
    <property type="evidence" value="ECO:0007669"/>
    <property type="project" value="UniProtKB-SubCell"/>
</dbReference>
<accession>A0AAV2RTR1</accession>
<evidence type="ECO:0000256" key="10">
    <source>
        <dbReference type="RuleBase" id="RU363110"/>
    </source>
</evidence>
<evidence type="ECO:0000256" key="11">
    <source>
        <dbReference type="SAM" id="SignalP"/>
    </source>
</evidence>
<evidence type="ECO:0000256" key="7">
    <source>
        <dbReference type="ARBA" id="ARBA00022824"/>
    </source>
</evidence>
<comment type="pathway">
    <text evidence="2 10">Protein modification; protein glycosylation.</text>
</comment>
<keyword evidence="7 10" id="KW-0256">Endoplasmic reticulum</keyword>
<feature type="signal peptide" evidence="11">
    <location>
        <begin position="1"/>
        <end position="22"/>
    </location>
</feature>
<evidence type="ECO:0000256" key="2">
    <source>
        <dbReference type="ARBA" id="ARBA00004922"/>
    </source>
</evidence>
<keyword evidence="4 10" id="KW-0328">Glycosyltransferase</keyword>
<dbReference type="Proteomes" id="UP001497623">
    <property type="component" value="Unassembled WGS sequence"/>
</dbReference>
<feature type="transmembrane region" description="Helical" evidence="10">
    <location>
        <begin position="301"/>
        <end position="320"/>
    </location>
</feature>
<dbReference type="GO" id="GO:0042283">
    <property type="term" value="F:dolichyl pyrophosphate Glc1Man9GlcNAc2 alpha-1,3-glucosyltransferase activity"/>
    <property type="evidence" value="ECO:0007669"/>
    <property type="project" value="TreeGrafter"/>
</dbReference>
<evidence type="ECO:0000313" key="12">
    <source>
        <dbReference type="EMBL" id="CAL4140276.1"/>
    </source>
</evidence>
<feature type="transmembrane region" description="Helical" evidence="10">
    <location>
        <begin position="158"/>
        <end position="183"/>
    </location>
</feature>
<evidence type="ECO:0000256" key="8">
    <source>
        <dbReference type="ARBA" id="ARBA00022989"/>
    </source>
</evidence>
<keyword evidence="6 10" id="KW-0812">Transmembrane</keyword>
<comment type="similarity">
    <text evidence="3 10">Belongs to the ALG6/ALG8 glucosyltransferase family.</text>
</comment>
<dbReference type="PANTHER" id="PTHR12413:SF2">
    <property type="entry name" value="DOLICHYL PYROPHOSPHATE GLC1MAN9GLCNAC2 ALPHA-1,3-GLUCOSYLTRANSFERASE-RELATED"/>
    <property type="match status" value="1"/>
</dbReference>
<organism evidence="12 13">
    <name type="scientific">Meganyctiphanes norvegica</name>
    <name type="common">Northern krill</name>
    <name type="synonym">Thysanopoda norvegica</name>
    <dbReference type="NCBI Taxonomy" id="48144"/>
    <lineage>
        <taxon>Eukaryota</taxon>
        <taxon>Metazoa</taxon>
        <taxon>Ecdysozoa</taxon>
        <taxon>Arthropoda</taxon>
        <taxon>Crustacea</taxon>
        <taxon>Multicrustacea</taxon>
        <taxon>Malacostraca</taxon>
        <taxon>Eumalacostraca</taxon>
        <taxon>Eucarida</taxon>
        <taxon>Euphausiacea</taxon>
        <taxon>Euphausiidae</taxon>
        <taxon>Meganyctiphanes</taxon>
    </lineage>
</organism>
<dbReference type="EMBL" id="CAXKWB010031813">
    <property type="protein sequence ID" value="CAL4140276.1"/>
    <property type="molecule type" value="Genomic_DNA"/>
</dbReference>
<evidence type="ECO:0000313" key="13">
    <source>
        <dbReference type="Proteomes" id="UP001497623"/>
    </source>
</evidence>
<dbReference type="PANTHER" id="PTHR12413">
    <property type="entry name" value="DOLICHYL GLYCOSYLTRANSFERASE"/>
    <property type="match status" value="1"/>
</dbReference>
<keyword evidence="13" id="KW-1185">Reference proteome</keyword>
<evidence type="ECO:0000256" key="9">
    <source>
        <dbReference type="ARBA" id="ARBA00023136"/>
    </source>
</evidence>
<protein>
    <recommendedName>
        <fullName evidence="10">Alpha-1,3-glucosyltransferase</fullName>
        <ecNumber evidence="10">2.4.1.-</ecNumber>
    </recommendedName>
</protein>
<keyword evidence="8 10" id="KW-1133">Transmembrane helix</keyword>
<comment type="caution">
    <text evidence="12">The sequence shown here is derived from an EMBL/GenBank/DDBJ whole genome shotgun (WGS) entry which is preliminary data.</text>
</comment>
<name>A0AAV2RTR1_MEGNR</name>
<keyword evidence="5 10" id="KW-0808">Transferase</keyword>
<feature type="transmembrane region" description="Helical" evidence="10">
    <location>
        <begin position="125"/>
        <end position="146"/>
    </location>
</feature>
<evidence type="ECO:0000256" key="5">
    <source>
        <dbReference type="ARBA" id="ARBA00022679"/>
    </source>
</evidence>
<dbReference type="GO" id="GO:0006487">
    <property type="term" value="P:protein N-linked glycosylation"/>
    <property type="evidence" value="ECO:0007669"/>
    <property type="project" value="TreeGrafter"/>
</dbReference>
<keyword evidence="9 10" id="KW-0472">Membrane</keyword>
<comment type="caution">
    <text evidence="10">Lacks conserved residue(s) required for the propagation of feature annotation.</text>
</comment>
<sequence>MYWSTVFAISCFKLLLLPAYHSTDFEVHRNWLALTHSLPFHKWYYENTSEWTLDYPPFFAWFEWTLSKVAAVFDVSMLNVNQLSYASPMTVLFQRLSVIITDLILAYAAKLCAEENCVSNKWRSYPLARLALVVHIFMMNITILPAKHLWNGQELEGAFWFSVLLNLKHIYLYIAPAYFVYLLRSYCFTSNSNGQCKYDFLSLDTSTKQVRMCMCVCLSFYSFDIGERINRIFFCPVAFYGGLGGAFCMRRNWQVYNYQARSLDGVSGRPSILTTEKKASLKGTLHEAKENIIILKIYSRMLLILVLMNLIPVCFLASSFRNPRNPMTSTDVLGLKGLRGHLSFWSADHRKVYVPNVELGLRKIPSSSSSTILHLLSLFVYLFPLL</sequence>
<evidence type="ECO:0000256" key="4">
    <source>
        <dbReference type="ARBA" id="ARBA00022676"/>
    </source>
</evidence>
<keyword evidence="11" id="KW-0732">Signal</keyword>
<evidence type="ECO:0000256" key="6">
    <source>
        <dbReference type="ARBA" id="ARBA00022692"/>
    </source>
</evidence>
<evidence type="ECO:0000256" key="3">
    <source>
        <dbReference type="ARBA" id="ARBA00008715"/>
    </source>
</evidence>
<dbReference type="AlphaFoldDB" id="A0AAV2RTR1"/>
<dbReference type="EC" id="2.4.1.-" evidence="10"/>
<dbReference type="InterPro" id="IPR004856">
    <property type="entry name" value="Glyco_trans_ALG6/ALG8"/>
</dbReference>
<feature type="non-terminal residue" evidence="12">
    <location>
        <position position="386"/>
    </location>
</feature>
<feature type="chain" id="PRO_5043506210" description="Alpha-1,3-glucosyltransferase" evidence="11">
    <location>
        <begin position="23"/>
        <end position="386"/>
    </location>
</feature>